<dbReference type="RefSeq" id="WP_165230167.1">
    <property type="nucleotide sequence ID" value="NZ_CP049257.1"/>
</dbReference>
<dbReference type="InterPro" id="IPR036390">
    <property type="entry name" value="WH_DNA-bd_sf"/>
</dbReference>
<evidence type="ECO:0008006" key="3">
    <source>
        <dbReference type="Google" id="ProtNLM"/>
    </source>
</evidence>
<dbReference type="AlphaFoldDB" id="A0A6G6WBH3"/>
<dbReference type="SUPFAM" id="SSF46785">
    <property type="entry name" value="Winged helix' DNA-binding domain"/>
    <property type="match status" value="1"/>
</dbReference>
<reference evidence="1 2" key="1">
    <citation type="submission" date="2020-02" db="EMBL/GenBank/DDBJ databases">
        <title>Full genome sequence of Nocardioides sp. R-3366.</title>
        <authorList>
            <person name="Im W.-T."/>
        </authorList>
    </citation>
    <scope>NUCLEOTIDE SEQUENCE [LARGE SCALE GENOMIC DNA]</scope>
    <source>
        <strain evidence="1 2">R-3366</strain>
    </source>
</reference>
<sequence length="136" mass="14871">MTTPFGPQLIGETEKSLGAVLRRHLADVDLTEPQWVTLRVADQLSGERLPTGLAPEVADRAHFEDAAELVAGLVERGLLREDRLTDQGARLLHRTQAALATDTRSIWDGLDADDVGAAERVLGEVVTRARRVLERA</sequence>
<protein>
    <recommendedName>
        <fullName evidence="3">MarR family transcriptional regulator</fullName>
    </recommendedName>
</protein>
<dbReference type="EMBL" id="CP049257">
    <property type="protein sequence ID" value="QIG42507.1"/>
    <property type="molecule type" value="Genomic_DNA"/>
</dbReference>
<name>A0A6G6WBH3_9ACTN</name>
<dbReference type="KEGG" id="nano:G5V58_06730"/>
<proteinExistence type="predicted"/>
<keyword evidence="2" id="KW-1185">Reference proteome</keyword>
<dbReference type="Gene3D" id="1.10.10.10">
    <property type="entry name" value="Winged helix-like DNA-binding domain superfamily/Winged helix DNA-binding domain"/>
    <property type="match status" value="1"/>
</dbReference>
<organism evidence="1 2">
    <name type="scientific">Nocardioides anomalus</name>
    <dbReference type="NCBI Taxonomy" id="2712223"/>
    <lineage>
        <taxon>Bacteria</taxon>
        <taxon>Bacillati</taxon>
        <taxon>Actinomycetota</taxon>
        <taxon>Actinomycetes</taxon>
        <taxon>Propionibacteriales</taxon>
        <taxon>Nocardioidaceae</taxon>
        <taxon>Nocardioides</taxon>
    </lineage>
</organism>
<dbReference type="Proteomes" id="UP000502996">
    <property type="component" value="Chromosome"/>
</dbReference>
<evidence type="ECO:0000313" key="2">
    <source>
        <dbReference type="Proteomes" id="UP000502996"/>
    </source>
</evidence>
<evidence type="ECO:0000313" key="1">
    <source>
        <dbReference type="EMBL" id="QIG42507.1"/>
    </source>
</evidence>
<dbReference type="InterPro" id="IPR036388">
    <property type="entry name" value="WH-like_DNA-bd_sf"/>
</dbReference>
<accession>A0A6G6WBH3</accession>
<gene>
    <name evidence="1" type="ORF">G5V58_06730</name>
</gene>